<organism evidence="3 4">
    <name type="scientific">Streptosporangium brasiliense</name>
    <dbReference type="NCBI Taxonomy" id="47480"/>
    <lineage>
        <taxon>Bacteria</taxon>
        <taxon>Bacillati</taxon>
        <taxon>Actinomycetota</taxon>
        <taxon>Actinomycetes</taxon>
        <taxon>Streptosporangiales</taxon>
        <taxon>Streptosporangiaceae</taxon>
        <taxon>Streptosporangium</taxon>
    </lineage>
</organism>
<evidence type="ECO:0000313" key="4">
    <source>
        <dbReference type="Proteomes" id="UP001230426"/>
    </source>
</evidence>
<dbReference type="EMBL" id="JAUSRB010000002">
    <property type="protein sequence ID" value="MDP9867533.1"/>
    <property type="molecule type" value="Genomic_DNA"/>
</dbReference>
<dbReference type="InterPro" id="IPR050447">
    <property type="entry name" value="Erg6_SMT_methyltransf"/>
</dbReference>
<dbReference type="Gene3D" id="3.40.50.150">
    <property type="entry name" value="Vaccinia Virus protein VP39"/>
    <property type="match status" value="1"/>
</dbReference>
<sequence>MSMESVRPVPPPHSETEAMYNGIAALVEATAGPDRHYGFWAGHQDGASIGEATGRLTDLVASKLNVGPGSHVLDVGCGNGGPAVRIAQTSGARVTAIDVDRQALRNGAERARSQEVAALVEFRRIDAMDLPFAPASFDAVLAFESTPHFDIFPLYQGISRVLRPGGRLVVETPYPRTPMTEETRRRISPYLSMLNAVSLDPPEQHLSAARAAGMAAVELIDITDNVRHSFPRLVRGLRERRAHLEAVGGAAEADRLLDAFSAWADATEIGGVIMTFTRIQDGALT</sequence>
<dbReference type="InterPro" id="IPR029063">
    <property type="entry name" value="SAM-dependent_MTases_sf"/>
</dbReference>
<dbReference type="InterPro" id="IPR013216">
    <property type="entry name" value="Methyltransf_11"/>
</dbReference>
<evidence type="ECO:0000256" key="1">
    <source>
        <dbReference type="ARBA" id="ARBA00022679"/>
    </source>
</evidence>
<evidence type="ECO:0000313" key="3">
    <source>
        <dbReference type="EMBL" id="MDP9867533.1"/>
    </source>
</evidence>
<protein>
    <submittedName>
        <fullName evidence="3">Cyclopropane fatty-acyl-phospholipid synthase-like methyltransferase</fullName>
    </submittedName>
</protein>
<evidence type="ECO:0000259" key="2">
    <source>
        <dbReference type="Pfam" id="PF08241"/>
    </source>
</evidence>
<accession>A0ABT9REG9</accession>
<dbReference type="PANTHER" id="PTHR44068:SF11">
    <property type="entry name" value="GERANYL DIPHOSPHATE 2-C-METHYLTRANSFERASE"/>
    <property type="match status" value="1"/>
</dbReference>
<dbReference type="PANTHER" id="PTHR44068">
    <property type="entry name" value="ZGC:194242"/>
    <property type="match status" value="1"/>
</dbReference>
<dbReference type="Pfam" id="PF08241">
    <property type="entry name" value="Methyltransf_11"/>
    <property type="match status" value="1"/>
</dbReference>
<comment type="caution">
    <text evidence="3">The sequence shown here is derived from an EMBL/GenBank/DDBJ whole genome shotgun (WGS) entry which is preliminary data.</text>
</comment>
<keyword evidence="4" id="KW-1185">Reference proteome</keyword>
<name>A0ABT9REG9_9ACTN</name>
<keyword evidence="1" id="KW-0808">Transferase</keyword>
<dbReference type="Proteomes" id="UP001230426">
    <property type="component" value="Unassembled WGS sequence"/>
</dbReference>
<reference evidence="3 4" key="1">
    <citation type="submission" date="2023-07" db="EMBL/GenBank/DDBJ databases">
        <title>Sequencing the genomes of 1000 actinobacteria strains.</title>
        <authorList>
            <person name="Klenk H.-P."/>
        </authorList>
    </citation>
    <scope>NUCLEOTIDE SEQUENCE [LARGE SCALE GENOMIC DNA]</scope>
    <source>
        <strain evidence="3 4">DSM 44109</strain>
    </source>
</reference>
<proteinExistence type="predicted"/>
<dbReference type="CDD" id="cd02440">
    <property type="entry name" value="AdoMet_MTases"/>
    <property type="match status" value="1"/>
</dbReference>
<dbReference type="SUPFAM" id="SSF53335">
    <property type="entry name" value="S-adenosyl-L-methionine-dependent methyltransferases"/>
    <property type="match status" value="1"/>
</dbReference>
<dbReference type="RefSeq" id="WP_306869230.1">
    <property type="nucleotide sequence ID" value="NZ_JAUSRB010000002.1"/>
</dbReference>
<gene>
    <name evidence="3" type="ORF">J2S55_006799</name>
</gene>
<feature type="domain" description="Methyltransferase type 11" evidence="2">
    <location>
        <begin position="73"/>
        <end position="170"/>
    </location>
</feature>